<reference evidence="9" key="1">
    <citation type="journal article" date="2020" name="mSystems">
        <title>Genome- and Community-Level Interaction Insights into Carbon Utilization and Element Cycling Functions of Hydrothermarchaeota in Hydrothermal Sediment.</title>
        <authorList>
            <person name="Zhou Z."/>
            <person name="Liu Y."/>
            <person name="Xu W."/>
            <person name="Pan J."/>
            <person name="Luo Z.H."/>
            <person name="Li M."/>
        </authorList>
    </citation>
    <scope>NUCLEOTIDE SEQUENCE [LARGE SCALE GENOMIC DNA]</scope>
    <source>
        <strain evidence="9">HyVt-389</strain>
    </source>
</reference>
<evidence type="ECO:0000256" key="5">
    <source>
        <dbReference type="ARBA" id="ARBA00022989"/>
    </source>
</evidence>
<comment type="caution">
    <text evidence="9">The sequence shown here is derived from an EMBL/GenBank/DDBJ whole genome shotgun (WGS) entry which is preliminary data.</text>
</comment>
<dbReference type="GO" id="GO:0005886">
    <property type="term" value="C:plasma membrane"/>
    <property type="evidence" value="ECO:0007669"/>
    <property type="project" value="UniProtKB-SubCell"/>
</dbReference>
<keyword evidence="3" id="KW-1003">Cell membrane</keyword>
<gene>
    <name evidence="9" type="ORF">ENI35_07545</name>
</gene>
<evidence type="ECO:0000256" key="7">
    <source>
        <dbReference type="RuleBase" id="RU003879"/>
    </source>
</evidence>
<evidence type="ECO:0000256" key="6">
    <source>
        <dbReference type="ARBA" id="ARBA00023136"/>
    </source>
</evidence>
<dbReference type="AlphaFoldDB" id="A0A7C1VYI7"/>
<feature type="transmembrane region" description="Helical" evidence="8">
    <location>
        <begin position="20"/>
        <end position="42"/>
    </location>
</feature>
<evidence type="ECO:0000256" key="3">
    <source>
        <dbReference type="ARBA" id="ARBA00022475"/>
    </source>
</evidence>
<keyword evidence="5 8" id="KW-1133">Transmembrane helix</keyword>
<evidence type="ECO:0000313" key="9">
    <source>
        <dbReference type="EMBL" id="HEC68639.1"/>
    </source>
</evidence>
<accession>A0A7C1VYI7</accession>
<name>A0A7C1VYI7_DESA2</name>
<keyword evidence="6 8" id="KW-0472">Membrane</keyword>
<comment type="subcellular location">
    <subcellularLocation>
        <location evidence="1">Cell membrane</location>
        <topology evidence="1">Single-pass membrane protein</topology>
    </subcellularLocation>
    <subcellularLocation>
        <location evidence="7">Cell membrane</location>
        <topology evidence="7">Single-pass type II membrane protein</topology>
    </subcellularLocation>
</comment>
<dbReference type="Proteomes" id="UP000885738">
    <property type="component" value="Unassembled WGS sequence"/>
</dbReference>
<dbReference type="GO" id="GO:0022857">
    <property type="term" value="F:transmembrane transporter activity"/>
    <property type="evidence" value="ECO:0007669"/>
    <property type="project" value="InterPro"/>
</dbReference>
<proteinExistence type="inferred from homology"/>
<evidence type="ECO:0000256" key="4">
    <source>
        <dbReference type="ARBA" id="ARBA00022692"/>
    </source>
</evidence>
<keyword evidence="4 7" id="KW-0812">Transmembrane</keyword>
<dbReference type="PANTHER" id="PTHR30558:SF7">
    <property type="entry name" value="TOL-PAL SYSTEM PROTEIN TOLR"/>
    <property type="match status" value="1"/>
</dbReference>
<dbReference type="Gene3D" id="3.30.420.270">
    <property type="match status" value="1"/>
</dbReference>
<protein>
    <submittedName>
        <fullName evidence="9">Biopolymer transporter ExbD</fullName>
    </submittedName>
</protein>
<sequence>MGVDLYSGNKNKGVRPEINITPLVDVVLVLLIIFMVITPLLVRQFWVHIPEQEKKEVRQESKTNTEEPLVLCILPKNKLLINGNVKVSLEELPQRLKRVFAARDDHVLFVDIEDHANYGFAVEAMDRAREGGAVTIAVLTKPLAKN</sequence>
<comment type="similarity">
    <text evidence="2 7">Belongs to the ExbD/TolR family.</text>
</comment>
<dbReference type="EMBL" id="DRIH01000274">
    <property type="protein sequence ID" value="HEC68639.1"/>
    <property type="molecule type" value="Genomic_DNA"/>
</dbReference>
<evidence type="ECO:0000256" key="8">
    <source>
        <dbReference type="SAM" id="Phobius"/>
    </source>
</evidence>
<evidence type="ECO:0000256" key="1">
    <source>
        <dbReference type="ARBA" id="ARBA00004162"/>
    </source>
</evidence>
<keyword evidence="7" id="KW-0813">Transport</keyword>
<dbReference type="Pfam" id="PF02472">
    <property type="entry name" value="ExbD"/>
    <property type="match status" value="1"/>
</dbReference>
<organism evidence="9">
    <name type="scientific">Desulfofervidus auxilii</name>
    <dbReference type="NCBI Taxonomy" id="1621989"/>
    <lineage>
        <taxon>Bacteria</taxon>
        <taxon>Pseudomonadati</taxon>
        <taxon>Thermodesulfobacteriota</taxon>
        <taxon>Candidatus Desulfofervidia</taxon>
        <taxon>Candidatus Desulfofervidales</taxon>
        <taxon>Candidatus Desulfofervidaceae</taxon>
        <taxon>Candidatus Desulfofervidus</taxon>
    </lineage>
</organism>
<dbReference type="InterPro" id="IPR003400">
    <property type="entry name" value="ExbD"/>
</dbReference>
<dbReference type="GO" id="GO:0015031">
    <property type="term" value="P:protein transport"/>
    <property type="evidence" value="ECO:0007669"/>
    <property type="project" value="UniProtKB-KW"/>
</dbReference>
<evidence type="ECO:0000256" key="2">
    <source>
        <dbReference type="ARBA" id="ARBA00005811"/>
    </source>
</evidence>
<dbReference type="PANTHER" id="PTHR30558">
    <property type="entry name" value="EXBD MEMBRANE COMPONENT OF PMF-DRIVEN MACROMOLECULE IMPORT SYSTEM"/>
    <property type="match status" value="1"/>
</dbReference>
<keyword evidence="7" id="KW-0653">Protein transport</keyword>